<comment type="caution">
    <text evidence="2">The sequence shown here is derived from an EMBL/GenBank/DDBJ whole genome shotgun (WGS) entry which is preliminary data.</text>
</comment>
<evidence type="ECO:0000256" key="1">
    <source>
        <dbReference type="SAM" id="MobiDB-lite"/>
    </source>
</evidence>
<accession>A0ABN7WBL4</accession>
<keyword evidence="3" id="KW-1185">Reference proteome</keyword>
<dbReference type="EMBL" id="CAJVQB010038298">
    <property type="protein sequence ID" value="CAG8826082.1"/>
    <property type="molecule type" value="Genomic_DNA"/>
</dbReference>
<sequence>YVDALQKTVYYFYTKLEWCYRNTLTTKINHNMEGKGIVTGSNAIKIINKRSFSSSGDNRDTNLRKVISERTRCESLKEQDRETSRVRSKVIKMSEENPYMNNSSASNMFKEKAHELKMNEIKNLLLNITNSLDNIERSQMSLLSRS</sequence>
<dbReference type="Proteomes" id="UP000789901">
    <property type="component" value="Unassembled WGS sequence"/>
</dbReference>
<organism evidence="2 3">
    <name type="scientific">Gigaspora margarita</name>
    <dbReference type="NCBI Taxonomy" id="4874"/>
    <lineage>
        <taxon>Eukaryota</taxon>
        <taxon>Fungi</taxon>
        <taxon>Fungi incertae sedis</taxon>
        <taxon>Mucoromycota</taxon>
        <taxon>Glomeromycotina</taxon>
        <taxon>Glomeromycetes</taxon>
        <taxon>Diversisporales</taxon>
        <taxon>Gigasporaceae</taxon>
        <taxon>Gigaspora</taxon>
    </lineage>
</organism>
<feature type="region of interest" description="Disordered" evidence="1">
    <location>
        <begin position="74"/>
        <end position="104"/>
    </location>
</feature>
<gene>
    <name evidence="2" type="ORF">GMARGA_LOCUS29019</name>
</gene>
<proteinExistence type="predicted"/>
<feature type="compositionally biased region" description="Basic and acidic residues" evidence="1">
    <location>
        <begin position="74"/>
        <end position="85"/>
    </location>
</feature>
<name>A0ABN7WBL4_GIGMA</name>
<feature type="non-terminal residue" evidence="2">
    <location>
        <position position="1"/>
    </location>
</feature>
<evidence type="ECO:0000313" key="2">
    <source>
        <dbReference type="EMBL" id="CAG8826082.1"/>
    </source>
</evidence>
<evidence type="ECO:0000313" key="3">
    <source>
        <dbReference type="Proteomes" id="UP000789901"/>
    </source>
</evidence>
<protein>
    <submittedName>
        <fullName evidence="2">14334_t:CDS:1</fullName>
    </submittedName>
</protein>
<reference evidence="2 3" key="1">
    <citation type="submission" date="2021-06" db="EMBL/GenBank/DDBJ databases">
        <authorList>
            <person name="Kallberg Y."/>
            <person name="Tangrot J."/>
            <person name="Rosling A."/>
        </authorList>
    </citation>
    <scope>NUCLEOTIDE SEQUENCE [LARGE SCALE GENOMIC DNA]</scope>
    <source>
        <strain evidence="2 3">120-4 pot B 10/14</strain>
    </source>
</reference>